<feature type="transmembrane region" description="Helical" evidence="8">
    <location>
        <begin position="167"/>
        <end position="184"/>
    </location>
</feature>
<dbReference type="NCBIfam" id="TIGR00710">
    <property type="entry name" value="efflux_Bcr_CflA"/>
    <property type="match status" value="1"/>
</dbReference>
<comment type="similarity">
    <text evidence="2">Belongs to the major facilitator superfamily. Bcr/CmlA family.</text>
</comment>
<evidence type="ECO:0000259" key="9">
    <source>
        <dbReference type="PROSITE" id="PS50850"/>
    </source>
</evidence>
<keyword evidence="6 8" id="KW-1133">Transmembrane helix</keyword>
<gene>
    <name evidence="10" type="ORF">HW347_18430</name>
</gene>
<name>A0ABS5WK72_9FLAO</name>
<evidence type="ECO:0000256" key="6">
    <source>
        <dbReference type="ARBA" id="ARBA00022989"/>
    </source>
</evidence>
<accession>A0ABS5WK72</accession>
<comment type="caution">
    <text evidence="10">The sequence shown here is derived from an EMBL/GenBank/DDBJ whole genome shotgun (WGS) entry which is preliminary data.</text>
</comment>
<keyword evidence="3" id="KW-0813">Transport</keyword>
<dbReference type="PROSITE" id="PS50850">
    <property type="entry name" value="MFS"/>
    <property type="match status" value="1"/>
</dbReference>
<dbReference type="Pfam" id="PF07690">
    <property type="entry name" value="MFS_1"/>
    <property type="match status" value="1"/>
</dbReference>
<feature type="domain" description="Major facilitator superfamily (MFS) profile" evidence="9">
    <location>
        <begin position="10"/>
        <end position="398"/>
    </location>
</feature>
<reference evidence="10 11" key="1">
    <citation type="submission" date="2020-06" db="EMBL/GenBank/DDBJ databases">
        <authorList>
            <person name="Isaeva M.P."/>
            <person name="Chernysheva N.Y."/>
        </authorList>
    </citation>
    <scope>NUCLEOTIDE SEQUENCE [LARGE SCALE GENOMIC DNA]</scope>
    <source>
        <strain evidence="10 11">KMM 6746</strain>
    </source>
</reference>
<dbReference type="PANTHER" id="PTHR23502">
    <property type="entry name" value="MAJOR FACILITATOR SUPERFAMILY"/>
    <property type="match status" value="1"/>
</dbReference>
<feature type="transmembrane region" description="Helical" evidence="8">
    <location>
        <begin position="79"/>
        <end position="98"/>
    </location>
</feature>
<evidence type="ECO:0000256" key="3">
    <source>
        <dbReference type="ARBA" id="ARBA00022448"/>
    </source>
</evidence>
<dbReference type="Proteomes" id="UP000740413">
    <property type="component" value="Unassembled WGS sequence"/>
</dbReference>
<feature type="transmembrane region" description="Helical" evidence="8">
    <location>
        <begin position="104"/>
        <end position="125"/>
    </location>
</feature>
<keyword evidence="11" id="KW-1185">Reference proteome</keyword>
<proteinExistence type="inferred from homology"/>
<dbReference type="InterPro" id="IPR020846">
    <property type="entry name" value="MFS_dom"/>
</dbReference>
<protein>
    <submittedName>
        <fullName evidence="10">Multidrug effflux MFS transporter</fullName>
    </submittedName>
</protein>
<evidence type="ECO:0000313" key="10">
    <source>
        <dbReference type="EMBL" id="MBT2163255.1"/>
    </source>
</evidence>
<comment type="subcellular location">
    <subcellularLocation>
        <location evidence="1">Cell membrane</location>
        <topology evidence="1">Multi-pass membrane protein</topology>
    </subcellularLocation>
</comment>
<dbReference type="InterPro" id="IPR004812">
    <property type="entry name" value="Efflux_drug-R_Bcr/CmlA"/>
</dbReference>
<feature type="transmembrane region" description="Helical" evidence="8">
    <location>
        <begin position="309"/>
        <end position="328"/>
    </location>
</feature>
<feature type="transmembrane region" description="Helical" evidence="8">
    <location>
        <begin position="12"/>
        <end position="31"/>
    </location>
</feature>
<dbReference type="InterPro" id="IPR011701">
    <property type="entry name" value="MFS"/>
</dbReference>
<keyword evidence="5 8" id="KW-0812">Transmembrane</keyword>
<keyword evidence="7 8" id="KW-0472">Membrane</keyword>
<evidence type="ECO:0000313" key="11">
    <source>
        <dbReference type="Proteomes" id="UP000740413"/>
    </source>
</evidence>
<keyword evidence="4" id="KW-1003">Cell membrane</keyword>
<dbReference type="InterPro" id="IPR036259">
    <property type="entry name" value="MFS_trans_sf"/>
</dbReference>
<dbReference type="EMBL" id="JACATN010000006">
    <property type="protein sequence ID" value="MBT2163255.1"/>
    <property type="molecule type" value="Genomic_DNA"/>
</dbReference>
<sequence>MQNDNVSPNFEFIALMASLMSIVALAIDALLPALSHIGITINSLDPLENQLLITMIFLGLGVGQLFFGPLSDSYGRKPVVYIGFSIFAVASVICVLAPSLEVMIVGRILQGIGLSAPRTIAIAIIRDTYKGDYMAKIMSFVTAFFILVPVVAPAIGKWIMDAFGWEYIFYVQLFFGLVVSIWFWKRQPETLKAQFKIPFTISVFINGSKEFFRHRETVAFTFASGFVTGAFLVYLSSSQHVFEDQYDMAENFPYIFAGLACSVGLSTFLNGTMVLHFGMRRLAVTAMAAFCVIALSYVVLFWGKPNPSMPILVIFLFVQFLCLGFLWGNFRSIAMEPIGHIAGIGAAINGFISTLLSVPIANYIGGQVQETVWPMFVGLAVCGLLALTTILMVTRGKVFATAERSGL</sequence>
<reference evidence="11" key="2">
    <citation type="submission" date="2023-07" db="EMBL/GenBank/DDBJ databases">
        <title>Zobellia barbeyronii sp. nov., a new marine flavobacterium, isolated from green and red algae.</title>
        <authorList>
            <person name="Nedashkovskaya O.I."/>
            <person name="Otstavnykh N."/>
            <person name="Zhukova N."/>
            <person name="Guzev K."/>
            <person name="Chausova V."/>
            <person name="Tekutyeva L."/>
            <person name="Mikhailov V."/>
            <person name="Isaeva M."/>
        </authorList>
    </citation>
    <scope>NUCLEOTIDE SEQUENCE [LARGE SCALE GENOMIC DNA]</scope>
    <source>
        <strain evidence="11">KMM 6746</strain>
    </source>
</reference>
<dbReference type="SUPFAM" id="SSF103473">
    <property type="entry name" value="MFS general substrate transporter"/>
    <property type="match status" value="1"/>
</dbReference>
<evidence type="ECO:0000256" key="7">
    <source>
        <dbReference type="ARBA" id="ARBA00023136"/>
    </source>
</evidence>
<organism evidence="10 11">
    <name type="scientific">Zobellia barbeyronii</name>
    <dbReference type="NCBI Taxonomy" id="2748009"/>
    <lineage>
        <taxon>Bacteria</taxon>
        <taxon>Pseudomonadati</taxon>
        <taxon>Bacteroidota</taxon>
        <taxon>Flavobacteriia</taxon>
        <taxon>Flavobacteriales</taxon>
        <taxon>Flavobacteriaceae</taxon>
        <taxon>Zobellia</taxon>
    </lineage>
</organism>
<feature type="transmembrane region" description="Helical" evidence="8">
    <location>
        <begin position="255"/>
        <end position="275"/>
    </location>
</feature>
<dbReference type="PANTHER" id="PTHR23502:SF132">
    <property type="entry name" value="POLYAMINE TRANSPORTER 2-RELATED"/>
    <property type="match status" value="1"/>
</dbReference>
<evidence type="ECO:0000256" key="5">
    <source>
        <dbReference type="ARBA" id="ARBA00022692"/>
    </source>
</evidence>
<evidence type="ECO:0000256" key="8">
    <source>
        <dbReference type="SAM" id="Phobius"/>
    </source>
</evidence>
<feature type="transmembrane region" description="Helical" evidence="8">
    <location>
        <begin position="282"/>
        <end position="303"/>
    </location>
</feature>
<feature type="transmembrane region" description="Helical" evidence="8">
    <location>
        <begin position="372"/>
        <end position="394"/>
    </location>
</feature>
<feature type="transmembrane region" description="Helical" evidence="8">
    <location>
        <begin position="340"/>
        <end position="360"/>
    </location>
</feature>
<evidence type="ECO:0000256" key="2">
    <source>
        <dbReference type="ARBA" id="ARBA00006236"/>
    </source>
</evidence>
<dbReference type="RefSeq" id="WP_214613215.1">
    <property type="nucleotide sequence ID" value="NZ_JACATN010000006.1"/>
</dbReference>
<feature type="transmembrane region" description="Helical" evidence="8">
    <location>
        <begin position="137"/>
        <end position="155"/>
    </location>
</feature>
<feature type="transmembrane region" description="Helical" evidence="8">
    <location>
        <begin position="51"/>
        <end position="67"/>
    </location>
</feature>
<evidence type="ECO:0000256" key="1">
    <source>
        <dbReference type="ARBA" id="ARBA00004651"/>
    </source>
</evidence>
<dbReference type="CDD" id="cd17320">
    <property type="entry name" value="MFS_MdfA_MDR_like"/>
    <property type="match status" value="1"/>
</dbReference>
<evidence type="ECO:0000256" key="4">
    <source>
        <dbReference type="ARBA" id="ARBA00022475"/>
    </source>
</evidence>
<feature type="transmembrane region" description="Helical" evidence="8">
    <location>
        <begin position="217"/>
        <end position="235"/>
    </location>
</feature>
<dbReference type="Gene3D" id="1.20.1720.10">
    <property type="entry name" value="Multidrug resistance protein D"/>
    <property type="match status" value="1"/>
</dbReference>